<dbReference type="GO" id="GO:0008270">
    <property type="term" value="F:zinc ion binding"/>
    <property type="evidence" value="ECO:0007669"/>
    <property type="project" value="UniProtKB-KW"/>
</dbReference>
<evidence type="ECO:0000256" key="6">
    <source>
        <dbReference type="ARBA" id="ARBA00023242"/>
    </source>
</evidence>
<keyword evidence="2" id="KW-0479">Metal-binding</keyword>
<keyword evidence="6" id="KW-0539">Nucleus</keyword>
<feature type="domain" description="CCHC-type" evidence="8">
    <location>
        <begin position="175"/>
        <end position="191"/>
    </location>
</feature>
<dbReference type="SMART" id="SM00343">
    <property type="entry name" value="ZnF_C2HC"/>
    <property type="match status" value="5"/>
</dbReference>
<dbReference type="InterPro" id="IPR001878">
    <property type="entry name" value="Znf_CCHC"/>
</dbReference>
<feature type="domain" description="CCHC-type" evidence="8">
    <location>
        <begin position="193"/>
        <end position="210"/>
    </location>
</feature>
<dbReference type="GO" id="GO:0071035">
    <property type="term" value="P:nuclear polyadenylation-dependent rRNA catabolic process"/>
    <property type="evidence" value="ECO:0007669"/>
    <property type="project" value="TreeGrafter"/>
</dbReference>
<evidence type="ECO:0000256" key="1">
    <source>
        <dbReference type="ARBA" id="ARBA00004123"/>
    </source>
</evidence>
<dbReference type="GO" id="GO:0031499">
    <property type="term" value="C:TRAMP complex"/>
    <property type="evidence" value="ECO:0007669"/>
    <property type="project" value="TreeGrafter"/>
</dbReference>
<keyword evidence="5" id="KW-0862">Zinc</keyword>
<dbReference type="GO" id="GO:0071039">
    <property type="term" value="P:nuclear polyadenylation-dependent CUT catabolic process"/>
    <property type="evidence" value="ECO:0007669"/>
    <property type="project" value="TreeGrafter"/>
</dbReference>
<evidence type="ECO:0000256" key="7">
    <source>
        <dbReference type="SAM" id="MobiDB-lite"/>
    </source>
</evidence>
<feature type="compositionally biased region" description="Acidic residues" evidence="7">
    <location>
        <begin position="49"/>
        <end position="59"/>
    </location>
</feature>
<feature type="compositionally biased region" description="Low complexity" evidence="7">
    <location>
        <begin position="27"/>
        <end position="48"/>
    </location>
</feature>
<dbReference type="InterPro" id="IPR036875">
    <property type="entry name" value="Znf_CCHC_sf"/>
</dbReference>
<dbReference type="AlphaFoldDB" id="A0AAV9N8J3"/>
<organism evidence="9 10">
    <name type="scientific">Exophiala bonariae</name>
    <dbReference type="NCBI Taxonomy" id="1690606"/>
    <lineage>
        <taxon>Eukaryota</taxon>
        <taxon>Fungi</taxon>
        <taxon>Dikarya</taxon>
        <taxon>Ascomycota</taxon>
        <taxon>Pezizomycotina</taxon>
        <taxon>Eurotiomycetes</taxon>
        <taxon>Chaetothyriomycetidae</taxon>
        <taxon>Chaetothyriales</taxon>
        <taxon>Herpotrichiellaceae</taxon>
        <taxon>Exophiala</taxon>
    </lineage>
</organism>
<dbReference type="GO" id="GO:0003723">
    <property type="term" value="F:RNA binding"/>
    <property type="evidence" value="ECO:0007669"/>
    <property type="project" value="TreeGrafter"/>
</dbReference>
<dbReference type="SUPFAM" id="SSF57756">
    <property type="entry name" value="Retrovirus zinc finger-like domains"/>
    <property type="match status" value="1"/>
</dbReference>
<dbReference type="Proteomes" id="UP001358417">
    <property type="component" value="Unassembled WGS sequence"/>
</dbReference>
<evidence type="ECO:0000259" key="8">
    <source>
        <dbReference type="SMART" id="SM00343"/>
    </source>
</evidence>
<keyword evidence="4" id="KW-0863">Zinc-finger</keyword>
<proteinExistence type="predicted"/>
<evidence type="ECO:0000256" key="4">
    <source>
        <dbReference type="ARBA" id="ARBA00022771"/>
    </source>
</evidence>
<evidence type="ECO:0000313" key="10">
    <source>
        <dbReference type="Proteomes" id="UP001358417"/>
    </source>
</evidence>
<feature type="compositionally biased region" description="Basic and acidic residues" evidence="7">
    <location>
        <begin position="375"/>
        <end position="385"/>
    </location>
</feature>
<reference evidence="9 10" key="1">
    <citation type="submission" date="2023-08" db="EMBL/GenBank/DDBJ databases">
        <title>Black Yeasts Isolated from many extreme environments.</title>
        <authorList>
            <person name="Coleine C."/>
            <person name="Stajich J.E."/>
            <person name="Selbmann L."/>
        </authorList>
    </citation>
    <scope>NUCLEOTIDE SEQUENCE [LARGE SCALE GENOMIC DNA]</scope>
    <source>
        <strain evidence="9 10">CCFEE 5792</strain>
    </source>
</reference>
<dbReference type="GO" id="GO:0071037">
    <property type="term" value="P:nuclear polyadenylation-dependent snRNA catabolic process"/>
    <property type="evidence" value="ECO:0007669"/>
    <property type="project" value="TreeGrafter"/>
</dbReference>
<evidence type="ECO:0000256" key="3">
    <source>
        <dbReference type="ARBA" id="ARBA00022737"/>
    </source>
</evidence>
<keyword evidence="10" id="KW-1185">Reference proteome</keyword>
<feature type="compositionally biased region" description="Polar residues" evidence="7">
    <location>
        <begin position="490"/>
        <end position="527"/>
    </location>
</feature>
<dbReference type="GeneID" id="89971804"/>
<gene>
    <name evidence="9" type="ORF">LTR84_003621</name>
</gene>
<dbReference type="InterPro" id="IPR051644">
    <property type="entry name" value="TRAMP_AT-DNA-binding"/>
</dbReference>
<dbReference type="GO" id="GO:0071038">
    <property type="term" value="P:TRAMP-dependent tRNA surveillance pathway"/>
    <property type="evidence" value="ECO:0007669"/>
    <property type="project" value="TreeGrafter"/>
</dbReference>
<feature type="domain" description="CCHC-type" evidence="8">
    <location>
        <begin position="213"/>
        <end position="229"/>
    </location>
</feature>
<name>A0AAV9N8J3_9EURO</name>
<protein>
    <recommendedName>
        <fullName evidence="8">CCHC-type domain-containing protein</fullName>
    </recommendedName>
</protein>
<comment type="subcellular location">
    <subcellularLocation>
        <location evidence="1">Nucleus</location>
    </subcellularLocation>
</comment>
<dbReference type="PANTHER" id="PTHR46543">
    <property type="entry name" value="ZINC FINGER CCHC DOMAIN-CONTAINING PROTEIN 7"/>
    <property type="match status" value="1"/>
</dbReference>
<feature type="domain" description="CCHC-type" evidence="8">
    <location>
        <begin position="272"/>
        <end position="288"/>
    </location>
</feature>
<dbReference type="PANTHER" id="PTHR46543:SF1">
    <property type="entry name" value="ZINC FINGER CCHC DOMAIN-CONTAINING PROTEIN 7"/>
    <property type="match status" value="1"/>
</dbReference>
<evidence type="ECO:0000256" key="2">
    <source>
        <dbReference type="ARBA" id="ARBA00022723"/>
    </source>
</evidence>
<feature type="region of interest" description="Disordered" evidence="7">
    <location>
        <begin position="877"/>
        <end position="903"/>
    </location>
</feature>
<comment type="caution">
    <text evidence="9">The sequence shown here is derived from an EMBL/GenBank/DDBJ whole genome shotgun (WGS) entry which is preliminary data.</text>
</comment>
<feature type="region of interest" description="Disordered" evidence="7">
    <location>
        <begin position="338"/>
        <end position="583"/>
    </location>
</feature>
<dbReference type="GO" id="GO:0071031">
    <property type="term" value="P:nuclear mRNA surveillance of mRNA 3'-end processing"/>
    <property type="evidence" value="ECO:0007669"/>
    <property type="project" value="TreeGrafter"/>
</dbReference>
<dbReference type="GO" id="GO:0071036">
    <property type="term" value="P:nuclear polyadenylation-dependent snoRNA catabolic process"/>
    <property type="evidence" value="ECO:0007669"/>
    <property type="project" value="TreeGrafter"/>
</dbReference>
<dbReference type="Gene3D" id="4.10.60.10">
    <property type="entry name" value="Zinc finger, CCHC-type"/>
    <property type="match status" value="1"/>
</dbReference>
<dbReference type="RefSeq" id="XP_064704926.1">
    <property type="nucleotide sequence ID" value="XM_064847205.1"/>
</dbReference>
<evidence type="ECO:0000256" key="5">
    <source>
        <dbReference type="ARBA" id="ARBA00022833"/>
    </source>
</evidence>
<evidence type="ECO:0000313" key="9">
    <source>
        <dbReference type="EMBL" id="KAK5050340.1"/>
    </source>
</evidence>
<sequence>MASPGFGNNRLVTGFHKTRVILAEQAALAQQNQSAPPSTTSSPGASAEDAIEISDDESSSEGGGMLLNVDNAFRPQSGDVMVVDIDSQSEEEGELRESDPDHSKTAAEILISNQNATDPRLLPNQQNIHVSRPDAHDEYTPRRLADLSEHEFELQTRYVFTSLKRDEIDLAWPAFCLGCLKQGHMKETCPEILCKHCGLVGEHPARLCPSVTRCTRCRERGHSAVDCDVWTTVTATPCDLCGGLGHPEPSCPERFFPSRVQSETGPLELWISCCNCASKSHYVGDCPDLGQSFVTSWSTRSISQKQIINLSLGSNMQELEAQAGNRGLRPQGLSIKGRAGLHHAGNAGGRPSDNNSSEDEFLRPRIGTGQRNQPPRHDFSFRAPERLPPPASRPGDAGYDRYNPPSTSLNQRPRNDWYATDSFGQQRPKSPGPEMSQSHRGNGANARENFRRRSRSPHVLDGSRMDRVRPPLPAMKGAISINLPVRRGSNDGNGSPTQATGVAKTGNSHTNGGVAQSAQNDRLTGSTGAMKMTSKKSKQTKAATRPDQVDNNVKQDSSDMTSHPQPNRAMDTAPSQGAGSEDGLPPEAILRQFVDAMNVHRESIGRSLLILERYGGNQEGKPKFSLIDRTRPCGQRRLKIDQRRGRFIWQWSKTPLPEILRHAIESTHLPGNATATEGPPLDRESILLASLVPESRAFLNLFGAPASAPLSNTQQPCTERDATSKEQLLESDKLKSTSNSKFIVRRPSIPPERPVWDNGTKNTLVQRDVNDPLGDHEFNVYLDLFNAPRFDLGMGPVFLKYKERCFYFVDSAVLDYSQHSIPVNGAHTKDIWTFLRAYPTSQKKARLEVTRRLEALSHPVDPSLTREAAERVMEGILPPNTPTRAMSAIPGGDYKDYTDRKRRLRTPRFQTARVTRSQGAKLRDIDYGALEEAERTVRRRRRP</sequence>
<feature type="region of interest" description="Disordered" evidence="7">
    <location>
        <begin position="27"/>
        <end position="71"/>
    </location>
</feature>
<feature type="compositionally biased region" description="Polar residues" evidence="7">
    <location>
        <begin position="549"/>
        <end position="565"/>
    </location>
</feature>
<keyword evidence="3" id="KW-0677">Repeat</keyword>
<accession>A0AAV9N8J3</accession>
<feature type="domain" description="CCHC-type" evidence="8">
    <location>
        <begin position="237"/>
        <end position="253"/>
    </location>
</feature>
<dbReference type="EMBL" id="JAVRRD010000017">
    <property type="protein sequence ID" value="KAK5050340.1"/>
    <property type="molecule type" value="Genomic_DNA"/>
</dbReference>